<comment type="caution">
    <text evidence="2">The sequence shown here is derived from an EMBL/GenBank/DDBJ whole genome shotgun (WGS) entry which is preliminary data.</text>
</comment>
<dbReference type="AlphaFoldDB" id="A0A9D2R2T5"/>
<accession>A0A9D2R2T5</accession>
<keyword evidence="1" id="KW-1133">Transmembrane helix</keyword>
<feature type="transmembrane region" description="Helical" evidence="1">
    <location>
        <begin position="21"/>
        <end position="42"/>
    </location>
</feature>
<evidence type="ECO:0000313" key="2">
    <source>
        <dbReference type="EMBL" id="HJD33812.1"/>
    </source>
</evidence>
<evidence type="ECO:0008006" key="4">
    <source>
        <dbReference type="Google" id="ProtNLM"/>
    </source>
</evidence>
<dbReference type="EMBL" id="DWUV01000084">
    <property type="protein sequence ID" value="HJD33812.1"/>
    <property type="molecule type" value="Genomic_DNA"/>
</dbReference>
<keyword evidence="1" id="KW-0472">Membrane</keyword>
<name>A0A9D2R2T5_9FIRM</name>
<protein>
    <recommendedName>
        <fullName evidence="4">Membrane fusion protein</fullName>
    </recommendedName>
</protein>
<reference evidence="2" key="2">
    <citation type="submission" date="2021-04" db="EMBL/GenBank/DDBJ databases">
        <authorList>
            <person name="Gilroy R."/>
        </authorList>
    </citation>
    <scope>NUCLEOTIDE SEQUENCE</scope>
    <source>
        <strain evidence="2">ChiGjej3B3-11674</strain>
    </source>
</reference>
<sequence length="485" mass="53877">MTQNENHSIDIKKFRAKREMNLGIFLFAIVFIYLAVTVIMYFTGASISVYEVREGSIVNDNSYTGLILRQEEAVNAESGGYISYYQNGNSKVKTGMPVYAISAQKLDTEAVSSAPEAPAEGSAALNSEIQAGIIYQMQSFSENYDPDDFSTVYSLKNEITADLQDAFSTTRTEQLATVIAASSLEVSTYTAPRDGIIAFTVDGLETLTKDTFTADNFDRTAYEGKILEDQMKLSAGSPAYRLITSEDWSVIVQLDRETAEQFKERIAAANGISGESAEAAGEDQSMSIKVRIGKDSETMWADFSVLSRDGAYYGCLDFDNSMIRYAEERYLNIELILEDESGLKIPKSSVIEEKFYVIPEDYITAGGNSSSDGVIVRQEDGDAVFRAVNIYDSSEEEVCVSREDLSEGEILIRPESNDTYTVGKTRALKGVYNINKGYAIFKKVEILCENDEYYIVREGDSYGLYNYDHIVQDGTSVKPEEVVFQ</sequence>
<evidence type="ECO:0000313" key="3">
    <source>
        <dbReference type="Proteomes" id="UP000823897"/>
    </source>
</evidence>
<evidence type="ECO:0000256" key="1">
    <source>
        <dbReference type="SAM" id="Phobius"/>
    </source>
</evidence>
<proteinExistence type="predicted"/>
<gene>
    <name evidence="2" type="ORF">H9911_04625</name>
</gene>
<dbReference type="Proteomes" id="UP000823897">
    <property type="component" value="Unassembled WGS sequence"/>
</dbReference>
<reference evidence="2" key="1">
    <citation type="journal article" date="2021" name="PeerJ">
        <title>Extensive microbial diversity within the chicken gut microbiome revealed by metagenomics and culture.</title>
        <authorList>
            <person name="Gilroy R."/>
            <person name="Ravi A."/>
            <person name="Getino M."/>
            <person name="Pursley I."/>
            <person name="Horton D.L."/>
            <person name="Alikhan N.F."/>
            <person name="Baker D."/>
            <person name="Gharbi K."/>
            <person name="Hall N."/>
            <person name="Watson M."/>
            <person name="Adriaenssens E.M."/>
            <person name="Foster-Nyarko E."/>
            <person name="Jarju S."/>
            <person name="Secka A."/>
            <person name="Antonio M."/>
            <person name="Oren A."/>
            <person name="Chaudhuri R.R."/>
            <person name="La Ragione R."/>
            <person name="Hildebrand F."/>
            <person name="Pallen M.J."/>
        </authorList>
    </citation>
    <scope>NUCLEOTIDE SEQUENCE</scope>
    <source>
        <strain evidence="2">ChiGjej3B3-11674</strain>
    </source>
</reference>
<keyword evidence="1" id="KW-0812">Transmembrane</keyword>
<organism evidence="2 3">
    <name type="scientific">Candidatus Mediterraneibacter tabaqchaliae</name>
    <dbReference type="NCBI Taxonomy" id="2838689"/>
    <lineage>
        <taxon>Bacteria</taxon>
        <taxon>Bacillati</taxon>
        <taxon>Bacillota</taxon>
        <taxon>Clostridia</taxon>
        <taxon>Lachnospirales</taxon>
        <taxon>Lachnospiraceae</taxon>
        <taxon>Mediterraneibacter</taxon>
    </lineage>
</organism>